<dbReference type="EMBL" id="MFSQ01000135">
    <property type="protein sequence ID" value="OGI37939.1"/>
    <property type="molecule type" value="Genomic_DNA"/>
</dbReference>
<evidence type="ECO:0000259" key="6">
    <source>
        <dbReference type="PROSITE" id="PS51186"/>
    </source>
</evidence>
<dbReference type="InterPro" id="IPR050680">
    <property type="entry name" value="YpeA/RimI_acetyltransf"/>
</dbReference>
<evidence type="ECO:0000256" key="2">
    <source>
        <dbReference type="ARBA" id="ARBA00022490"/>
    </source>
</evidence>
<accession>A0A1F6SZ09</accession>
<keyword evidence="4" id="KW-0012">Acyltransferase</keyword>
<evidence type="ECO:0000313" key="8">
    <source>
        <dbReference type="Proteomes" id="UP000178379"/>
    </source>
</evidence>
<evidence type="ECO:0000313" key="7">
    <source>
        <dbReference type="EMBL" id="OGI37939.1"/>
    </source>
</evidence>
<comment type="catalytic activity">
    <reaction evidence="5">
        <text>N-terminal L-alanyl-[ribosomal protein bS18] + acetyl-CoA = N-terminal N(alpha)-acetyl-L-alanyl-[ribosomal protein bS18] + CoA + H(+)</text>
        <dbReference type="Rhea" id="RHEA:43756"/>
        <dbReference type="Rhea" id="RHEA-COMP:10676"/>
        <dbReference type="Rhea" id="RHEA-COMP:10677"/>
        <dbReference type="ChEBI" id="CHEBI:15378"/>
        <dbReference type="ChEBI" id="CHEBI:57287"/>
        <dbReference type="ChEBI" id="CHEBI:57288"/>
        <dbReference type="ChEBI" id="CHEBI:64718"/>
        <dbReference type="ChEBI" id="CHEBI:83683"/>
        <dbReference type="EC" id="2.3.1.266"/>
    </reaction>
</comment>
<gene>
    <name evidence="7" type="ORF">A2140_01705</name>
</gene>
<dbReference type="PANTHER" id="PTHR43420">
    <property type="entry name" value="ACETYLTRANSFERASE"/>
    <property type="match status" value="1"/>
</dbReference>
<dbReference type="Pfam" id="PF00583">
    <property type="entry name" value="Acetyltransf_1"/>
    <property type="match status" value="1"/>
</dbReference>
<name>A0A1F6SZ09_9PROT</name>
<dbReference type="Gene3D" id="3.40.630.30">
    <property type="match status" value="1"/>
</dbReference>
<dbReference type="GO" id="GO:0005737">
    <property type="term" value="C:cytoplasm"/>
    <property type="evidence" value="ECO:0007669"/>
    <property type="project" value="UniProtKB-SubCell"/>
</dbReference>
<dbReference type="AlphaFoldDB" id="A0A1F6SZ09"/>
<dbReference type="STRING" id="1817756.A2140_01705"/>
<dbReference type="PROSITE" id="PS51186">
    <property type="entry name" value="GNAT"/>
    <property type="match status" value="1"/>
</dbReference>
<evidence type="ECO:0000256" key="3">
    <source>
        <dbReference type="ARBA" id="ARBA00022679"/>
    </source>
</evidence>
<keyword evidence="2 5" id="KW-0963">Cytoplasm</keyword>
<comment type="similarity">
    <text evidence="1 5">Belongs to the acetyltransferase family. RimI subfamily.</text>
</comment>
<sequence>MSAVAITPEPSIRSMRWEDLPAVLRIEEQSYEFPWTLAIFRDCLRVGYVCRVLEGPGGVIGHGLMSVGAGECHLLNVCVQPDYQRRGLGTRLVEHLLDEARRRGVRMALLEVRVSNQVAYRIYQRLGFDEIGLRKDYYPARIGREDA</sequence>
<comment type="caution">
    <text evidence="7">The sequence shown here is derived from an EMBL/GenBank/DDBJ whole genome shotgun (WGS) entry which is preliminary data.</text>
</comment>
<dbReference type="InterPro" id="IPR000182">
    <property type="entry name" value="GNAT_dom"/>
</dbReference>
<feature type="domain" description="N-acetyltransferase" evidence="6">
    <location>
        <begin position="10"/>
        <end position="147"/>
    </location>
</feature>
<comment type="subcellular location">
    <subcellularLocation>
        <location evidence="5">Cytoplasm</location>
    </subcellularLocation>
</comment>
<feature type="non-terminal residue" evidence="7">
    <location>
        <position position="147"/>
    </location>
</feature>
<proteinExistence type="inferred from homology"/>
<dbReference type="GO" id="GO:0008999">
    <property type="term" value="F:protein-N-terminal-alanine acetyltransferase activity"/>
    <property type="evidence" value="ECO:0007669"/>
    <property type="project" value="UniProtKB-EC"/>
</dbReference>
<dbReference type="InterPro" id="IPR006464">
    <property type="entry name" value="AcTrfase_RimI/Ard1"/>
</dbReference>
<dbReference type="InterPro" id="IPR016181">
    <property type="entry name" value="Acyl_CoA_acyltransferase"/>
</dbReference>
<reference evidence="7 8" key="1">
    <citation type="journal article" date="2016" name="Nat. Commun.">
        <title>Thousands of microbial genomes shed light on interconnected biogeochemical processes in an aquifer system.</title>
        <authorList>
            <person name="Anantharaman K."/>
            <person name="Brown C.T."/>
            <person name="Hug L.A."/>
            <person name="Sharon I."/>
            <person name="Castelle C.J."/>
            <person name="Probst A.J."/>
            <person name="Thomas B.C."/>
            <person name="Singh A."/>
            <person name="Wilkins M.J."/>
            <person name="Karaoz U."/>
            <person name="Brodie E.L."/>
            <person name="Williams K.H."/>
            <person name="Hubbard S.S."/>
            <person name="Banfield J.F."/>
        </authorList>
    </citation>
    <scope>NUCLEOTIDE SEQUENCE [LARGE SCALE GENOMIC DNA]</scope>
</reference>
<dbReference type="NCBIfam" id="TIGR01575">
    <property type="entry name" value="rimI"/>
    <property type="match status" value="1"/>
</dbReference>
<dbReference type="InterPro" id="IPR043690">
    <property type="entry name" value="RimI"/>
</dbReference>
<dbReference type="CDD" id="cd04301">
    <property type="entry name" value="NAT_SF"/>
    <property type="match status" value="1"/>
</dbReference>
<dbReference type="SUPFAM" id="SSF55729">
    <property type="entry name" value="Acyl-CoA N-acyltransferases (Nat)"/>
    <property type="match status" value="1"/>
</dbReference>
<organism evidence="7 8">
    <name type="scientific">Candidatus Muproteobacteria bacterium RBG_16_62_13</name>
    <dbReference type="NCBI Taxonomy" id="1817756"/>
    <lineage>
        <taxon>Bacteria</taxon>
        <taxon>Pseudomonadati</taxon>
        <taxon>Pseudomonadota</taxon>
        <taxon>Candidatus Muproteobacteria</taxon>
    </lineage>
</organism>
<dbReference type="EC" id="2.3.1.266" evidence="5"/>
<keyword evidence="3 7" id="KW-0808">Transferase</keyword>
<evidence type="ECO:0000256" key="5">
    <source>
        <dbReference type="RuleBase" id="RU363094"/>
    </source>
</evidence>
<evidence type="ECO:0000256" key="1">
    <source>
        <dbReference type="ARBA" id="ARBA00005395"/>
    </source>
</evidence>
<dbReference type="PANTHER" id="PTHR43420:SF44">
    <property type="entry name" value="ACETYLTRANSFERASE YPEA"/>
    <property type="match status" value="1"/>
</dbReference>
<evidence type="ECO:0000256" key="4">
    <source>
        <dbReference type="ARBA" id="ARBA00023315"/>
    </source>
</evidence>
<comment type="function">
    <text evidence="5">Acetylates the N-terminal alanine of ribosomal protein bS18.</text>
</comment>
<protein>
    <recommendedName>
        <fullName evidence="5">[Ribosomal protein bS18]-alanine N-acetyltransferase</fullName>
        <ecNumber evidence="5">2.3.1.266</ecNumber>
    </recommendedName>
</protein>
<dbReference type="HAMAP" id="MF_02210">
    <property type="entry name" value="RimI"/>
    <property type="match status" value="1"/>
</dbReference>
<dbReference type="Proteomes" id="UP000178379">
    <property type="component" value="Unassembled WGS sequence"/>
</dbReference>